<gene>
    <name evidence="2" type="ORF">FCN18_35180</name>
</gene>
<dbReference type="Proteomes" id="UP000309992">
    <property type="component" value="Unassembled WGS sequence"/>
</dbReference>
<keyword evidence="3" id="KW-1185">Reference proteome</keyword>
<proteinExistence type="predicted"/>
<sequence length="73" mass="7858">MSPDAFLELVRDEVGLELAEPDLDTAFDDLEGWDSVMMLKLLGAVEQATGRPAPMMAFLEATSLRGVHAVIGP</sequence>
<comment type="caution">
    <text evidence="2">The sequence shown here is derived from an EMBL/GenBank/DDBJ whole genome shotgun (WGS) entry which is preliminary data.</text>
</comment>
<dbReference type="PROSITE" id="PS50075">
    <property type="entry name" value="CARRIER"/>
    <property type="match status" value="1"/>
</dbReference>
<dbReference type="EMBL" id="SWMS01000036">
    <property type="protein sequence ID" value="TKG60510.1"/>
    <property type="molecule type" value="Genomic_DNA"/>
</dbReference>
<dbReference type="InterPro" id="IPR009081">
    <property type="entry name" value="PP-bd_ACP"/>
</dbReference>
<evidence type="ECO:0000313" key="3">
    <source>
        <dbReference type="Proteomes" id="UP000309992"/>
    </source>
</evidence>
<dbReference type="SUPFAM" id="SSF47336">
    <property type="entry name" value="ACP-like"/>
    <property type="match status" value="1"/>
</dbReference>
<organism evidence="2 3">
    <name type="scientific">Prauserella endophytica</name>
    <dbReference type="NCBI Taxonomy" id="1592324"/>
    <lineage>
        <taxon>Bacteria</taxon>
        <taxon>Bacillati</taxon>
        <taxon>Actinomycetota</taxon>
        <taxon>Actinomycetes</taxon>
        <taxon>Pseudonocardiales</taxon>
        <taxon>Pseudonocardiaceae</taxon>
        <taxon>Prauserella</taxon>
        <taxon>Prauserella coralliicola group</taxon>
    </lineage>
</organism>
<dbReference type="InterPro" id="IPR036736">
    <property type="entry name" value="ACP-like_sf"/>
</dbReference>
<dbReference type="RefSeq" id="WP_112274693.1">
    <property type="nucleotide sequence ID" value="NZ_SWMS01000036.1"/>
</dbReference>
<protein>
    <submittedName>
        <fullName evidence="2">Acyl carrier protein</fullName>
    </submittedName>
</protein>
<name>A0ABY2RU07_9PSEU</name>
<dbReference type="Gene3D" id="1.10.1200.10">
    <property type="entry name" value="ACP-like"/>
    <property type="match status" value="1"/>
</dbReference>
<dbReference type="Pfam" id="PF00550">
    <property type="entry name" value="PP-binding"/>
    <property type="match status" value="1"/>
</dbReference>
<feature type="domain" description="Carrier" evidence="1">
    <location>
        <begin position="1"/>
        <end position="73"/>
    </location>
</feature>
<evidence type="ECO:0000259" key="1">
    <source>
        <dbReference type="PROSITE" id="PS50075"/>
    </source>
</evidence>
<reference evidence="2 3" key="1">
    <citation type="journal article" date="2015" name="Antonie Van Leeuwenhoek">
        <title>Prauserella endophytica sp. nov., an endophytic actinobacterium isolated from Tamarix taklamakanensis.</title>
        <authorList>
            <person name="Liu J.M."/>
            <person name="Habden X."/>
            <person name="Guo L."/>
            <person name="Tuo L."/>
            <person name="Jiang Z.K."/>
            <person name="Liu S.W."/>
            <person name="Liu X.F."/>
            <person name="Chen L."/>
            <person name="Li R.F."/>
            <person name="Zhang Y.Q."/>
            <person name="Sun C.H."/>
        </authorList>
    </citation>
    <scope>NUCLEOTIDE SEQUENCE [LARGE SCALE GENOMIC DNA]</scope>
    <source>
        <strain evidence="2 3">CGMCC 4.7182</strain>
    </source>
</reference>
<accession>A0ABY2RU07</accession>
<evidence type="ECO:0000313" key="2">
    <source>
        <dbReference type="EMBL" id="TKG60510.1"/>
    </source>
</evidence>